<evidence type="ECO:0000256" key="4">
    <source>
        <dbReference type="ARBA" id="ARBA00023163"/>
    </source>
</evidence>
<evidence type="ECO:0000256" key="5">
    <source>
        <dbReference type="PROSITE-ProRule" id="PRU00335"/>
    </source>
</evidence>
<keyword evidence="2" id="KW-0805">Transcription regulation</keyword>
<feature type="domain" description="HTH tetR-type" evidence="6">
    <location>
        <begin position="1"/>
        <end position="60"/>
    </location>
</feature>
<keyword evidence="1" id="KW-0678">Repressor</keyword>
<keyword evidence="4" id="KW-0804">Transcription</keyword>
<dbReference type="PRINTS" id="PR00455">
    <property type="entry name" value="HTHTETR"/>
</dbReference>
<dbReference type="Pfam" id="PF02909">
    <property type="entry name" value="TetR_C_1"/>
    <property type="match status" value="1"/>
</dbReference>
<protein>
    <submittedName>
        <fullName evidence="7">TetR/AcrR family transcriptional regulator</fullName>
    </submittedName>
</protein>
<dbReference type="PANTHER" id="PTHR30055">
    <property type="entry name" value="HTH-TYPE TRANSCRIPTIONAL REGULATOR RUTR"/>
    <property type="match status" value="1"/>
</dbReference>
<dbReference type="InterPro" id="IPR009057">
    <property type="entry name" value="Homeodomain-like_sf"/>
</dbReference>
<dbReference type="RefSeq" id="WP_369264101.1">
    <property type="nucleotide sequence ID" value="NZ_CP163440.1"/>
</dbReference>
<feature type="DNA-binding region" description="H-T-H motif" evidence="5">
    <location>
        <begin position="23"/>
        <end position="42"/>
    </location>
</feature>
<keyword evidence="3 5" id="KW-0238">DNA-binding</keyword>
<gene>
    <name evidence="7" type="ORF">AB5J50_43520</name>
</gene>
<sequence length="221" mass="23785">MDVGRIVDTALKLIDEVGIQALTLRMLADALDSGTATLYRHFNGKDELLALVADRILGEVHVPSEELDGLSWREAVTVVAKALYGTLCRHPHALSLLAAQVPVGPNGLRGRERLITLFLSHGFPVGLAARAFTAIGHYVIGFAIQQHGPGTPRPEDQLQLRDYYNSLDPTAYPATMAAAEELTSVPLHEEFRFGLDLLLDGLEKASLNSSQDPEEGPGAAG</sequence>
<evidence type="ECO:0000313" key="7">
    <source>
        <dbReference type="EMBL" id="XDQ67174.1"/>
    </source>
</evidence>
<name>A0AB39SPB9_9ACTN</name>
<dbReference type="Pfam" id="PF00440">
    <property type="entry name" value="TetR_N"/>
    <property type="match status" value="1"/>
</dbReference>
<dbReference type="InterPro" id="IPR004111">
    <property type="entry name" value="Repressor_TetR_C"/>
</dbReference>
<dbReference type="AlphaFoldDB" id="A0AB39SPB9"/>
<dbReference type="GO" id="GO:0046677">
    <property type="term" value="P:response to antibiotic"/>
    <property type="evidence" value="ECO:0007669"/>
    <property type="project" value="InterPro"/>
</dbReference>
<dbReference type="InterPro" id="IPR050109">
    <property type="entry name" value="HTH-type_TetR-like_transc_reg"/>
</dbReference>
<dbReference type="InterPro" id="IPR003012">
    <property type="entry name" value="Tet_transcr_reg_TetR"/>
</dbReference>
<dbReference type="PROSITE" id="PS50977">
    <property type="entry name" value="HTH_TETR_2"/>
    <property type="match status" value="1"/>
</dbReference>
<evidence type="ECO:0000256" key="3">
    <source>
        <dbReference type="ARBA" id="ARBA00023125"/>
    </source>
</evidence>
<dbReference type="GO" id="GO:0000976">
    <property type="term" value="F:transcription cis-regulatory region binding"/>
    <property type="evidence" value="ECO:0007669"/>
    <property type="project" value="TreeGrafter"/>
</dbReference>
<evidence type="ECO:0000256" key="2">
    <source>
        <dbReference type="ARBA" id="ARBA00023015"/>
    </source>
</evidence>
<organism evidence="7">
    <name type="scientific">Streptomyces sp. R35</name>
    <dbReference type="NCBI Taxonomy" id="3238630"/>
    <lineage>
        <taxon>Bacteria</taxon>
        <taxon>Bacillati</taxon>
        <taxon>Actinomycetota</taxon>
        <taxon>Actinomycetes</taxon>
        <taxon>Kitasatosporales</taxon>
        <taxon>Streptomycetaceae</taxon>
        <taxon>Streptomyces</taxon>
    </lineage>
</organism>
<accession>A0AB39SPB9</accession>
<dbReference type="PROSITE" id="PS01081">
    <property type="entry name" value="HTH_TETR_1"/>
    <property type="match status" value="1"/>
</dbReference>
<dbReference type="Gene3D" id="1.10.10.60">
    <property type="entry name" value="Homeodomain-like"/>
    <property type="match status" value="1"/>
</dbReference>
<dbReference type="InterPro" id="IPR001647">
    <property type="entry name" value="HTH_TetR"/>
</dbReference>
<dbReference type="EMBL" id="CP163440">
    <property type="protein sequence ID" value="XDQ67174.1"/>
    <property type="molecule type" value="Genomic_DNA"/>
</dbReference>
<dbReference type="InterPro" id="IPR036271">
    <property type="entry name" value="Tet_transcr_reg_TetR-rel_C_sf"/>
</dbReference>
<dbReference type="GO" id="GO:0045892">
    <property type="term" value="P:negative regulation of DNA-templated transcription"/>
    <property type="evidence" value="ECO:0007669"/>
    <property type="project" value="InterPro"/>
</dbReference>
<dbReference type="GO" id="GO:0003700">
    <property type="term" value="F:DNA-binding transcription factor activity"/>
    <property type="evidence" value="ECO:0007669"/>
    <property type="project" value="TreeGrafter"/>
</dbReference>
<dbReference type="PANTHER" id="PTHR30055:SF151">
    <property type="entry name" value="TRANSCRIPTIONAL REGULATORY PROTEIN"/>
    <property type="match status" value="1"/>
</dbReference>
<dbReference type="SUPFAM" id="SSF48498">
    <property type="entry name" value="Tetracyclin repressor-like, C-terminal domain"/>
    <property type="match status" value="1"/>
</dbReference>
<dbReference type="SUPFAM" id="SSF46689">
    <property type="entry name" value="Homeodomain-like"/>
    <property type="match status" value="1"/>
</dbReference>
<proteinExistence type="predicted"/>
<evidence type="ECO:0000259" key="6">
    <source>
        <dbReference type="PROSITE" id="PS50977"/>
    </source>
</evidence>
<dbReference type="PRINTS" id="PR00400">
    <property type="entry name" value="TETREPRESSOR"/>
</dbReference>
<dbReference type="Gene3D" id="1.10.357.10">
    <property type="entry name" value="Tetracycline Repressor, domain 2"/>
    <property type="match status" value="1"/>
</dbReference>
<evidence type="ECO:0000256" key="1">
    <source>
        <dbReference type="ARBA" id="ARBA00022491"/>
    </source>
</evidence>
<dbReference type="InterPro" id="IPR023772">
    <property type="entry name" value="DNA-bd_HTH_TetR-type_CS"/>
</dbReference>
<reference evidence="7" key="1">
    <citation type="submission" date="2024-07" db="EMBL/GenBank/DDBJ databases">
        <authorList>
            <person name="Yu S.T."/>
        </authorList>
    </citation>
    <scope>NUCLEOTIDE SEQUENCE</scope>
    <source>
        <strain evidence="7">R35</strain>
    </source>
</reference>